<dbReference type="InterPro" id="IPR011701">
    <property type="entry name" value="MFS"/>
</dbReference>
<evidence type="ECO:0000256" key="4">
    <source>
        <dbReference type="ARBA" id="ARBA00023136"/>
    </source>
</evidence>
<evidence type="ECO:0000256" key="3">
    <source>
        <dbReference type="ARBA" id="ARBA00022989"/>
    </source>
</evidence>
<dbReference type="Gene3D" id="1.20.1250.20">
    <property type="entry name" value="MFS general substrate transporter like domains"/>
    <property type="match status" value="2"/>
</dbReference>
<dbReference type="InterPro" id="IPR036259">
    <property type="entry name" value="MFS_trans_sf"/>
</dbReference>
<dbReference type="AlphaFoldDB" id="A0A1U9KM20"/>
<evidence type="ECO:0000256" key="1">
    <source>
        <dbReference type="ARBA" id="ARBA00004141"/>
    </source>
</evidence>
<name>A0A1U9KM20_9PROT</name>
<accession>A0A1U9KM20</accession>
<organism evidence="5 6">
    <name type="scientific">Neoasaia chiangmaiensis</name>
    <dbReference type="NCBI Taxonomy" id="320497"/>
    <lineage>
        <taxon>Bacteria</taxon>
        <taxon>Pseudomonadati</taxon>
        <taxon>Pseudomonadota</taxon>
        <taxon>Alphaproteobacteria</taxon>
        <taxon>Acetobacterales</taxon>
        <taxon>Acetobacteraceae</taxon>
        <taxon>Neoasaia</taxon>
    </lineage>
</organism>
<dbReference type="SUPFAM" id="SSF103473">
    <property type="entry name" value="MFS general substrate transporter"/>
    <property type="match status" value="1"/>
</dbReference>
<keyword evidence="6" id="KW-1185">Reference proteome</keyword>
<dbReference type="Pfam" id="PF07690">
    <property type="entry name" value="MFS_1"/>
    <property type="match status" value="1"/>
</dbReference>
<dbReference type="GO" id="GO:0015134">
    <property type="term" value="F:hexuronate transmembrane transporter activity"/>
    <property type="evidence" value="ECO:0007669"/>
    <property type="project" value="TreeGrafter"/>
</dbReference>
<dbReference type="EMBL" id="CP014691">
    <property type="protein sequence ID" value="AQS86808.1"/>
    <property type="molecule type" value="Genomic_DNA"/>
</dbReference>
<comment type="subcellular location">
    <subcellularLocation>
        <location evidence="1">Membrane</location>
        <topology evidence="1">Multi-pass membrane protein</topology>
    </subcellularLocation>
</comment>
<evidence type="ECO:0000313" key="5">
    <source>
        <dbReference type="EMBL" id="AQS86808.1"/>
    </source>
</evidence>
<dbReference type="PANTHER" id="PTHR11662">
    <property type="entry name" value="SOLUTE CARRIER FAMILY 17"/>
    <property type="match status" value="1"/>
</dbReference>
<dbReference type="KEGG" id="nch:A0U93_01280"/>
<dbReference type="PANTHER" id="PTHR11662:SF285">
    <property type="entry name" value="HEXURONATE TRANSPORTER"/>
    <property type="match status" value="1"/>
</dbReference>
<dbReference type="Proteomes" id="UP000188604">
    <property type="component" value="Chromosome"/>
</dbReference>
<protein>
    <submittedName>
        <fullName evidence="5">MFS transporter</fullName>
    </submittedName>
</protein>
<dbReference type="OrthoDB" id="9794076at2"/>
<dbReference type="InterPro" id="IPR050382">
    <property type="entry name" value="MFS_Na/Anion_cotransporter"/>
</dbReference>
<keyword evidence="4" id="KW-0472">Membrane</keyword>
<dbReference type="InterPro" id="IPR020846">
    <property type="entry name" value="MFS_dom"/>
</dbReference>
<dbReference type="GO" id="GO:0016020">
    <property type="term" value="C:membrane"/>
    <property type="evidence" value="ECO:0007669"/>
    <property type="project" value="UniProtKB-SubCell"/>
</dbReference>
<evidence type="ECO:0000256" key="2">
    <source>
        <dbReference type="ARBA" id="ARBA00022692"/>
    </source>
</evidence>
<evidence type="ECO:0000313" key="6">
    <source>
        <dbReference type="Proteomes" id="UP000188604"/>
    </source>
</evidence>
<dbReference type="RefSeq" id="WP_077805774.1">
    <property type="nucleotide sequence ID" value="NZ_BJXS01000010.1"/>
</dbReference>
<keyword evidence="2" id="KW-0812">Transmembrane</keyword>
<keyword evidence="3" id="KW-1133">Transmembrane helix</keyword>
<reference evidence="5 6" key="1">
    <citation type="submission" date="2016-03" db="EMBL/GenBank/DDBJ databases">
        <title>Acetic acid bacteria sequencing.</title>
        <authorList>
            <person name="Brandt J."/>
            <person name="Jakob F."/>
            <person name="Vogel R.F."/>
        </authorList>
    </citation>
    <scope>NUCLEOTIDE SEQUENCE [LARGE SCALE GENOMIC DNA]</scope>
    <source>
        <strain evidence="5 6">NBRC 101099</strain>
    </source>
</reference>
<sequence length="431" mass="45172">MASVQADGRAALPSARSRSRRTMLILLFVIGIVAYADRQVIALLKPVLDREFGWSAADYATISSWSQLAIAFSLLASGWVTDRFGVRWTLGAGLAGWSLATVLHAAVSTVSGFLGVRIALGVFEGVGTPATMKAMAQYFAPDARGRMIGLLNAAPNLAAMLAPLLVSALSGYTGWRGTIVIVGSIGLVCTVLWFSQTDATHVPARVDVNAWSGKGAATSRPVVGGTGRRLTAAFALGKFLTDPVWWFLLFWLPDILHRRYGLDTAHLGAPLAVAYAMAALGSIIGGYAPAMLAGNGLSHERARRVVMGLAALCVLPLPLVLWIPTLGWGVLICGLALAAHQTFAVNLFGLLTEWLPHDQVGRGTGIGAFCGNIGGALALHIVGGFVAAGQLLPVLGYCAVAYVLGWGVLILCVPVRSLVALRKRADANAAQ</sequence>
<dbReference type="STRING" id="320497.A0U93_01280"/>
<dbReference type="PROSITE" id="PS50850">
    <property type="entry name" value="MFS"/>
    <property type="match status" value="1"/>
</dbReference>
<proteinExistence type="predicted"/>
<gene>
    <name evidence="5" type="ORF">A0U93_01280</name>
</gene>